<gene>
    <name evidence="7" type="ORF">RM697_09915</name>
</gene>
<evidence type="ECO:0000256" key="5">
    <source>
        <dbReference type="ARBA" id="ARBA00023136"/>
    </source>
</evidence>
<dbReference type="Pfam" id="PF03706">
    <property type="entry name" value="LPG_synthase_TM"/>
    <property type="match status" value="1"/>
</dbReference>
<organism evidence="7 8">
    <name type="scientific">Microcosmobacter mediterraneus</name>
    <dbReference type="NCBI Taxonomy" id="3075607"/>
    <lineage>
        <taxon>Bacteria</taxon>
        <taxon>Pseudomonadati</taxon>
        <taxon>Bacteroidota</taxon>
        <taxon>Flavobacteriia</taxon>
        <taxon>Flavobacteriales</taxon>
        <taxon>Flavobacteriaceae</taxon>
        <taxon>Microcosmobacter</taxon>
    </lineage>
</organism>
<proteinExistence type="predicted"/>
<evidence type="ECO:0000256" key="4">
    <source>
        <dbReference type="ARBA" id="ARBA00022989"/>
    </source>
</evidence>
<evidence type="ECO:0000256" key="3">
    <source>
        <dbReference type="ARBA" id="ARBA00022692"/>
    </source>
</evidence>
<accession>A0ABU2YLC3</accession>
<sequence>MLYALPYKTKQFFFVLIKLSIVVGAFYFIYTKVAENKDLEFSVFIGFLTKNKVFSLKNMLFLVILSIFNWFFEIIKWQQLVKSIRSISFFEALKQSLASLTASLITPNRIGEYGAKAIYFSKNYRKRILFLNLLGNISQMLITLLLGCVGLSYMIVNYNLEVDFFRISRIVLIFMLVAVLTVFGVKQNKFKIRGFTIERVKEFWLNIPNNIKVSTLVFSCIRYLIFSLQFYILLRLFAIDVTYFRAMSVITTMYLLASIIPSIFIFDVIVKGSVAVYLFSLVGINEITILSIILIMWILNTVLPSIIGSYFVINFNVYNNSPE</sequence>
<feature type="transmembrane region" description="Helical" evidence="6">
    <location>
        <begin position="53"/>
        <end position="72"/>
    </location>
</feature>
<feature type="transmembrane region" description="Helical" evidence="6">
    <location>
        <begin position="167"/>
        <end position="185"/>
    </location>
</feature>
<feature type="transmembrane region" description="Helical" evidence="6">
    <location>
        <begin position="12"/>
        <end position="33"/>
    </location>
</feature>
<dbReference type="Proteomes" id="UP001259492">
    <property type="component" value="Unassembled WGS sequence"/>
</dbReference>
<reference evidence="7 8" key="1">
    <citation type="submission" date="2023-09" db="EMBL/GenBank/DDBJ databases">
        <authorList>
            <person name="Rey-Velasco X."/>
        </authorList>
    </citation>
    <scope>NUCLEOTIDE SEQUENCE [LARGE SCALE GENOMIC DNA]</scope>
    <source>
        <strain evidence="7 8">W332</strain>
    </source>
</reference>
<keyword evidence="2" id="KW-1003">Cell membrane</keyword>
<dbReference type="RefSeq" id="WP_311427729.1">
    <property type="nucleotide sequence ID" value="NZ_JAVRIA010000005.1"/>
</dbReference>
<evidence type="ECO:0000313" key="7">
    <source>
        <dbReference type="EMBL" id="MDT0558964.1"/>
    </source>
</evidence>
<keyword evidence="4 6" id="KW-1133">Transmembrane helix</keyword>
<feature type="transmembrane region" description="Helical" evidence="6">
    <location>
        <begin position="213"/>
        <end position="234"/>
    </location>
</feature>
<feature type="transmembrane region" description="Helical" evidence="6">
    <location>
        <begin position="246"/>
        <end position="269"/>
    </location>
</feature>
<comment type="subcellular location">
    <subcellularLocation>
        <location evidence="1">Cell membrane</location>
        <topology evidence="1">Multi-pass membrane protein</topology>
    </subcellularLocation>
</comment>
<comment type="caution">
    <text evidence="7">The sequence shown here is derived from an EMBL/GenBank/DDBJ whole genome shotgun (WGS) entry which is preliminary data.</text>
</comment>
<name>A0ABU2YLC3_9FLAO</name>
<keyword evidence="3 6" id="KW-0812">Transmembrane</keyword>
<evidence type="ECO:0000256" key="2">
    <source>
        <dbReference type="ARBA" id="ARBA00022475"/>
    </source>
</evidence>
<evidence type="ECO:0000256" key="6">
    <source>
        <dbReference type="SAM" id="Phobius"/>
    </source>
</evidence>
<keyword evidence="5 6" id="KW-0472">Membrane</keyword>
<evidence type="ECO:0000313" key="8">
    <source>
        <dbReference type="Proteomes" id="UP001259492"/>
    </source>
</evidence>
<dbReference type="EMBL" id="JAVRIA010000005">
    <property type="protein sequence ID" value="MDT0558964.1"/>
    <property type="molecule type" value="Genomic_DNA"/>
</dbReference>
<feature type="transmembrane region" description="Helical" evidence="6">
    <location>
        <begin position="276"/>
        <end position="299"/>
    </location>
</feature>
<keyword evidence="8" id="KW-1185">Reference proteome</keyword>
<evidence type="ECO:0000256" key="1">
    <source>
        <dbReference type="ARBA" id="ARBA00004651"/>
    </source>
</evidence>
<feature type="transmembrane region" description="Helical" evidence="6">
    <location>
        <begin position="129"/>
        <end position="155"/>
    </location>
</feature>
<protein>
    <submittedName>
        <fullName evidence="7">Lysylphosphatidylglycerol synthase domain-containing protein</fullName>
    </submittedName>
</protein>
<dbReference type="InterPro" id="IPR022791">
    <property type="entry name" value="L-PG_synthase/AglD"/>
</dbReference>